<evidence type="ECO:0000313" key="1">
    <source>
        <dbReference type="EMBL" id="WMV08973.1"/>
    </source>
</evidence>
<reference evidence="1" key="1">
    <citation type="submission" date="2023-08" db="EMBL/GenBank/DDBJ databases">
        <title>A de novo genome assembly of Solanum verrucosum Schlechtendal, a Mexican diploid species geographically isolated from the other diploid A-genome species in potato relatives.</title>
        <authorList>
            <person name="Hosaka K."/>
        </authorList>
    </citation>
    <scope>NUCLEOTIDE SEQUENCE</scope>
    <source>
        <tissue evidence="1">Young leaves</tissue>
    </source>
</reference>
<protein>
    <recommendedName>
        <fullName evidence="3">RNase H type-1 domain-containing protein</fullName>
    </recommendedName>
</protein>
<proteinExistence type="predicted"/>
<evidence type="ECO:0000313" key="2">
    <source>
        <dbReference type="Proteomes" id="UP001234989"/>
    </source>
</evidence>
<dbReference type="SUPFAM" id="SSF53098">
    <property type="entry name" value="Ribonuclease H-like"/>
    <property type="match status" value="1"/>
</dbReference>
<dbReference type="GO" id="GO:0003676">
    <property type="term" value="F:nucleic acid binding"/>
    <property type="evidence" value="ECO:0007669"/>
    <property type="project" value="InterPro"/>
</dbReference>
<accession>A0AAF0PQA6</accession>
<dbReference type="EMBL" id="CP133612">
    <property type="protein sequence ID" value="WMV08973.1"/>
    <property type="molecule type" value="Genomic_DNA"/>
</dbReference>
<name>A0AAF0PQA6_SOLVR</name>
<keyword evidence="2" id="KW-1185">Reference proteome</keyword>
<evidence type="ECO:0008006" key="3">
    <source>
        <dbReference type="Google" id="ProtNLM"/>
    </source>
</evidence>
<dbReference type="Proteomes" id="UP001234989">
    <property type="component" value="Chromosome 1"/>
</dbReference>
<organism evidence="1 2">
    <name type="scientific">Solanum verrucosum</name>
    <dbReference type="NCBI Taxonomy" id="315347"/>
    <lineage>
        <taxon>Eukaryota</taxon>
        <taxon>Viridiplantae</taxon>
        <taxon>Streptophyta</taxon>
        <taxon>Embryophyta</taxon>
        <taxon>Tracheophyta</taxon>
        <taxon>Spermatophyta</taxon>
        <taxon>Magnoliopsida</taxon>
        <taxon>eudicotyledons</taxon>
        <taxon>Gunneridae</taxon>
        <taxon>Pentapetalae</taxon>
        <taxon>asterids</taxon>
        <taxon>lamiids</taxon>
        <taxon>Solanales</taxon>
        <taxon>Solanaceae</taxon>
        <taxon>Solanoideae</taxon>
        <taxon>Solaneae</taxon>
        <taxon>Solanum</taxon>
    </lineage>
</organism>
<sequence length="96" mass="11501">MVIIIKEVWKVPWELVDYFDELKREMTKIEVTIQHIYREGNKLADYLVNLAINASEKKTFRSFKQLPSIGRKIINMEKSQIPVLRVRTKKIFQRHA</sequence>
<dbReference type="InterPro" id="IPR012337">
    <property type="entry name" value="RNaseH-like_sf"/>
</dbReference>
<dbReference type="AlphaFoldDB" id="A0AAF0PQA6"/>
<dbReference type="Gene3D" id="3.30.420.10">
    <property type="entry name" value="Ribonuclease H-like superfamily/Ribonuclease H"/>
    <property type="match status" value="1"/>
</dbReference>
<gene>
    <name evidence="1" type="ORF">MTR67_002358</name>
</gene>
<dbReference type="InterPro" id="IPR036397">
    <property type="entry name" value="RNaseH_sf"/>
</dbReference>